<keyword evidence="5 8" id="KW-1133">Transmembrane helix</keyword>
<dbReference type="eggNOG" id="KOG2639">
    <property type="taxonomic scope" value="Eukaryota"/>
</dbReference>
<reference evidence="10 11" key="1">
    <citation type="journal article" date="2010" name="Cell">
        <title>The genome of Naegleria gruberi illuminates early eukaryotic versatility.</title>
        <authorList>
            <person name="Fritz-Laylin L.K."/>
            <person name="Prochnik S.E."/>
            <person name="Ginger M.L."/>
            <person name="Dacks J.B."/>
            <person name="Carpenter M.L."/>
            <person name="Field M.C."/>
            <person name="Kuo A."/>
            <person name="Paredez A."/>
            <person name="Chapman J."/>
            <person name="Pham J."/>
            <person name="Shu S."/>
            <person name="Neupane R."/>
            <person name="Cipriano M."/>
            <person name="Mancuso J."/>
            <person name="Tu H."/>
            <person name="Salamov A."/>
            <person name="Lindquist E."/>
            <person name="Shapiro H."/>
            <person name="Lucas S."/>
            <person name="Grigoriev I.V."/>
            <person name="Cande W.Z."/>
            <person name="Fulton C."/>
            <person name="Rokhsar D.S."/>
            <person name="Dawson S.C."/>
        </authorList>
    </citation>
    <scope>NUCLEOTIDE SEQUENCE [LARGE SCALE GENOMIC DNA]</scope>
    <source>
        <strain evidence="10 11">NEG-M</strain>
    </source>
</reference>
<feature type="transmembrane region" description="Helical" evidence="8">
    <location>
        <begin position="213"/>
        <end position="229"/>
    </location>
</feature>
<dbReference type="Pfam" id="PF03600">
    <property type="entry name" value="CitMHS"/>
    <property type="match status" value="1"/>
</dbReference>
<evidence type="ECO:0000256" key="2">
    <source>
        <dbReference type="ARBA" id="ARBA00022448"/>
    </source>
</evidence>
<dbReference type="RefSeq" id="XP_002675435.1">
    <property type="nucleotide sequence ID" value="XM_002675389.1"/>
</dbReference>
<name>D2VKH7_NAEGR</name>
<dbReference type="GO" id="GO:0005886">
    <property type="term" value="C:plasma membrane"/>
    <property type="evidence" value="ECO:0007669"/>
    <property type="project" value="UniProtKB-SubCell"/>
</dbReference>
<evidence type="ECO:0000256" key="3">
    <source>
        <dbReference type="ARBA" id="ARBA00022475"/>
    </source>
</evidence>
<dbReference type="PANTHER" id="PTHR43302">
    <property type="entry name" value="TRANSPORTER ARSB-RELATED"/>
    <property type="match status" value="1"/>
</dbReference>
<comment type="subcellular location">
    <subcellularLocation>
        <location evidence="1">Cell membrane</location>
        <topology evidence="1">Multi-pass membrane protein</topology>
    </subcellularLocation>
</comment>
<evidence type="ECO:0000256" key="7">
    <source>
        <dbReference type="SAM" id="MobiDB-lite"/>
    </source>
</evidence>
<dbReference type="PANTHER" id="PTHR43302:SF5">
    <property type="entry name" value="TRANSPORTER ARSB-RELATED"/>
    <property type="match status" value="1"/>
</dbReference>
<dbReference type="EMBL" id="GG738878">
    <property type="protein sequence ID" value="EFC42691.1"/>
    <property type="molecule type" value="Genomic_DNA"/>
</dbReference>
<keyword evidence="6 8" id="KW-0472">Membrane</keyword>
<keyword evidence="11" id="KW-1185">Reference proteome</keyword>
<dbReference type="AlphaFoldDB" id="D2VKH7"/>
<keyword evidence="2" id="KW-0813">Transport</keyword>
<sequence>MFSHQQTLLSPIIGSEFLTTITTSQTSDHTSSDDNDHNNPTYIFHSWFCLIVFIIDIIFIIASPSIPIFPTLSTIKTWYRYVKREPSSNNNNTNIQQEEEVEESTTNRTIANSSGPTHSFTSLLSQSKFYHVDLDLSLASIIAFIVLLISGTLDWDNMKIGLIGAPGQHLQPYSILLLFMSLSYVCVSLDITGLFSFIANWIIKKSNYNGHKLFIWFSLFASVLTIFTSNDIVILTLTPICCYMCSCSKNLDPTPYVISQFFLANVWSVILEIGNPTNVIVALAYDLNFLVYSKWMAIPATASGIVCFVLLYVYFFSSIPTKIEVESQNSEPAGKETVPEENTTSIEEENPTIDQVVAQQLSNEDKSSLIGQGEEKKNDLDIKAAIIKSIALLLCLVTLSVTSLIKFGESGDTIPPWIVTCSFFGFSLIYDVIMDTIQFIKKRRGTVKVFESSIWKVLKRLPWKIIPFILSMFTIVQLLNYYGWTDLLAKRAAELIVSLSGANNPLDQKPTVRSLAVTTLVMSYLSAISCNIINNQPMTILFTSVISSKEYKILSPLQRKGSMFSLILGSNFGANITLFGALAGIMFLSILRQNGITSKQINYFTFLKFGLIITPLVILVGAFFIFIELLLFEE</sequence>
<feature type="transmembrane region" description="Helical" evidence="8">
    <location>
        <begin position="461"/>
        <end position="482"/>
    </location>
</feature>
<dbReference type="InParanoid" id="D2VKH7"/>
<keyword evidence="4 8" id="KW-0812">Transmembrane</keyword>
<dbReference type="STRING" id="5762.D2VKH7"/>
<dbReference type="InterPro" id="IPR004680">
    <property type="entry name" value="Cit_transptr-like_dom"/>
</dbReference>
<dbReference type="GO" id="GO:0055085">
    <property type="term" value="P:transmembrane transport"/>
    <property type="evidence" value="ECO:0007669"/>
    <property type="project" value="InterPro"/>
</dbReference>
<evidence type="ECO:0000256" key="6">
    <source>
        <dbReference type="ARBA" id="ARBA00023136"/>
    </source>
</evidence>
<feature type="transmembrane region" description="Helical" evidence="8">
    <location>
        <begin position="134"/>
        <end position="153"/>
    </location>
</feature>
<feature type="transmembrane region" description="Helical" evidence="8">
    <location>
        <begin position="173"/>
        <end position="201"/>
    </location>
</feature>
<feature type="transmembrane region" description="Helical" evidence="8">
    <location>
        <begin position="603"/>
        <end position="627"/>
    </location>
</feature>
<dbReference type="Proteomes" id="UP000006671">
    <property type="component" value="Unassembled WGS sequence"/>
</dbReference>
<dbReference type="VEuPathDB" id="AmoebaDB:NAEGRDRAFT_69397"/>
<evidence type="ECO:0000256" key="8">
    <source>
        <dbReference type="SAM" id="Phobius"/>
    </source>
</evidence>
<evidence type="ECO:0000256" key="1">
    <source>
        <dbReference type="ARBA" id="ARBA00004651"/>
    </source>
</evidence>
<evidence type="ECO:0000256" key="4">
    <source>
        <dbReference type="ARBA" id="ARBA00022692"/>
    </source>
</evidence>
<evidence type="ECO:0000259" key="9">
    <source>
        <dbReference type="Pfam" id="PF03600"/>
    </source>
</evidence>
<feature type="transmembrane region" description="Helical" evidence="8">
    <location>
        <begin position="42"/>
        <end position="62"/>
    </location>
</feature>
<feature type="transmembrane region" description="Helical" evidence="8">
    <location>
        <begin position="572"/>
        <end position="591"/>
    </location>
</feature>
<dbReference type="OMA" id="FCGTNIG"/>
<evidence type="ECO:0000256" key="5">
    <source>
        <dbReference type="ARBA" id="ARBA00022989"/>
    </source>
</evidence>
<feature type="region of interest" description="Disordered" evidence="7">
    <location>
        <begin position="327"/>
        <end position="346"/>
    </location>
</feature>
<dbReference type="OrthoDB" id="442352at2759"/>
<evidence type="ECO:0000313" key="10">
    <source>
        <dbReference type="EMBL" id="EFC42691.1"/>
    </source>
</evidence>
<protein>
    <submittedName>
        <fullName evidence="10">Predicted protein</fullName>
    </submittedName>
</protein>
<gene>
    <name evidence="10" type="ORF">NAEGRDRAFT_69397</name>
</gene>
<organism evidence="11">
    <name type="scientific">Naegleria gruberi</name>
    <name type="common">Amoeba</name>
    <dbReference type="NCBI Taxonomy" id="5762"/>
    <lineage>
        <taxon>Eukaryota</taxon>
        <taxon>Discoba</taxon>
        <taxon>Heterolobosea</taxon>
        <taxon>Tetramitia</taxon>
        <taxon>Eutetramitia</taxon>
        <taxon>Vahlkampfiidae</taxon>
        <taxon>Naegleria</taxon>
    </lineage>
</organism>
<keyword evidence="3" id="KW-1003">Cell membrane</keyword>
<accession>D2VKH7</accession>
<feature type="domain" description="Citrate transporter-like" evidence="9">
    <location>
        <begin position="134"/>
        <end position="547"/>
    </location>
</feature>
<feature type="transmembrane region" description="Helical" evidence="8">
    <location>
        <begin position="385"/>
        <end position="405"/>
    </location>
</feature>
<dbReference type="GeneID" id="8852033"/>
<feature type="transmembrane region" description="Helical" evidence="8">
    <location>
        <begin position="295"/>
        <end position="315"/>
    </location>
</feature>
<feature type="transmembrane region" description="Helical" evidence="8">
    <location>
        <begin position="417"/>
        <end position="440"/>
    </location>
</feature>
<proteinExistence type="predicted"/>
<evidence type="ECO:0000313" key="11">
    <source>
        <dbReference type="Proteomes" id="UP000006671"/>
    </source>
</evidence>
<feature type="region of interest" description="Disordered" evidence="7">
    <location>
        <begin position="88"/>
        <end position="114"/>
    </location>
</feature>
<dbReference type="KEGG" id="ngr:NAEGRDRAFT_69397"/>